<sequence>MSQSLIGIIQAGVRYGKVWPCQPELNSVFPENRLILLTLLAQKVMPLFVVLNAVSLYWWHGSSQLPLIIAMSLLLLSIPLQGWYRLGLRAEKQLPPAMRHWYQQILQQLQSQGVAAASISQHTGQVLCYYDLGRLLQQAYRQLDKAFIREML</sequence>
<evidence type="ECO:0000256" key="7">
    <source>
        <dbReference type="ARBA" id="ARBA00022989"/>
    </source>
</evidence>
<keyword evidence="8 9" id="KW-0472">Membrane</keyword>
<feature type="transmembrane region" description="Helical" evidence="9">
    <location>
        <begin position="65"/>
        <end position="84"/>
    </location>
</feature>
<dbReference type="AlphaFoldDB" id="A0A1H4AZ53"/>
<dbReference type="OrthoDB" id="7066670at2"/>
<evidence type="ECO:0000256" key="9">
    <source>
        <dbReference type="SAM" id="Phobius"/>
    </source>
</evidence>
<evidence type="ECO:0000256" key="6">
    <source>
        <dbReference type="ARBA" id="ARBA00022692"/>
    </source>
</evidence>
<evidence type="ECO:0000256" key="5">
    <source>
        <dbReference type="ARBA" id="ARBA00022519"/>
    </source>
</evidence>
<dbReference type="STRING" id="152573.SAMN04488051_10394"/>
<evidence type="ECO:0000256" key="2">
    <source>
        <dbReference type="ARBA" id="ARBA00009474"/>
    </source>
</evidence>
<gene>
    <name evidence="10" type="ORF">SAMN04488051_10394</name>
</gene>
<evidence type="ECO:0000256" key="4">
    <source>
        <dbReference type="ARBA" id="ARBA00022475"/>
    </source>
</evidence>
<evidence type="ECO:0000256" key="8">
    <source>
        <dbReference type="ARBA" id="ARBA00023136"/>
    </source>
</evidence>
<evidence type="ECO:0000313" key="10">
    <source>
        <dbReference type="EMBL" id="SEA41160.1"/>
    </source>
</evidence>
<evidence type="ECO:0000256" key="1">
    <source>
        <dbReference type="ARBA" id="ARBA00004429"/>
    </source>
</evidence>
<protein>
    <recommendedName>
        <fullName evidence="3">UPF0208 membrane protein YfbV</fullName>
    </recommendedName>
</protein>
<evidence type="ECO:0000313" key="11">
    <source>
        <dbReference type="Proteomes" id="UP000198773"/>
    </source>
</evidence>
<dbReference type="Pfam" id="PF04217">
    <property type="entry name" value="DUF412"/>
    <property type="match status" value="1"/>
</dbReference>
<keyword evidence="11" id="KW-1185">Reference proteome</keyword>
<reference evidence="10 11" key="1">
    <citation type="submission" date="2016-10" db="EMBL/GenBank/DDBJ databases">
        <authorList>
            <person name="de Groot N.N."/>
        </authorList>
    </citation>
    <scope>NUCLEOTIDE SEQUENCE [LARGE SCALE GENOMIC DNA]</scope>
    <source>
        <strain evidence="10 11">CGMCC 1.3430</strain>
    </source>
</reference>
<dbReference type="GO" id="GO:0005886">
    <property type="term" value="C:plasma membrane"/>
    <property type="evidence" value="ECO:0007669"/>
    <property type="project" value="UniProtKB-SubCell"/>
</dbReference>
<dbReference type="Proteomes" id="UP000198773">
    <property type="component" value="Unassembled WGS sequence"/>
</dbReference>
<proteinExistence type="inferred from homology"/>
<dbReference type="EMBL" id="FNRM01000003">
    <property type="protein sequence ID" value="SEA41160.1"/>
    <property type="molecule type" value="Genomic_DNA"/>
</dbReference>
<organism evidence="10 11">
    <name type="scientific">Alkalimonas amylolytica</name>
    <dbReference type="NCBI Taxonomy" id="152573"/>
    <lineage>
        <taxon>Bacteria</taxon>
        <taxon>Pseudomonadati</taxon>
        <taxon>Pseudomonadota</taxon>
        <taxon>Gammaproteobacteria</taxon>
        <taxon>Alkalimonas</taxon>
    </lineage>
</organism>
<feature type="transmembrane region" description="Helical" evidence="9">
    <location>
        <begin position="34"/>
        <end position="59"/>
    </location>
</feature>
<comment type="similarity">
    <text evidence="2">Belongs to the UPF0208 family.</text>
</comment>
<dbReference type="RefSeq" id="WP_091341247.1">
    <property type="nucleotide sequence ID" value="NZ_FNRM01000003.1"/>
</dbReference>
<accession>A0A1H4AZ53</accession>
<dbReference type="NCBIfam" id="NF002493">
    <property type="entry name" value="PRK01816.1"/>
    <property type="match status" value="1"/>
</dbReference>
<keyword evidence="5" id="KW-0997">Cell inner membrane</keyword>
<dbReference type="InterPro" id="IPR007334">
    <property type="entry name" value="UPF0208"/>
</dbReference>
<keyword evidence="7 9" id="KW-1133">Transmembrane helix</keyword>
<evidence type="ECO:0000256" key="3">
    <source>
        <dbReference type="ARBA" id="ARBA00018831"/>
    </source>
</evidence>
<comment type="subcellular location">
    <subcellularLocation>
        <location evidence="1">Cell inner membrane</location>
        <topology evidence="1">Multi-pass membrane protein</topology>
    </subcellularLocation>
</comment>
<keyword evidence="6 9" id="KW-0812">Transmembrane</keyword>
<name>A0A1H4AZ53_ALKAM</name>
<keyword evidence="4" id="KW-1003">Cell membrane</keyword>